<dbReference type="GeneID" id="110767498"/>
<evidence type="ECO:0000313" key="2">
    <source>
        <dbReference type="Proteomes" id="UP000515124"/>
    </source>
</evidence>
<reference evidence="3" key="1">
    <citation type="submission" date="2025-08" db="UniProtKB">
        <authorList>
            <consortium name="RefSeq"/>
        </authorList>
    </citation>
    <scope>IDENTIFICATION</scope>
</reference>
<keyword evidence="2" id="KW-1185">Reference proteome</keyword>
<name>A0A6P5TI34_PRUAV</name>
<dbReference type="AlphaFoldDB" id="A0A6P5TI34"/>
<accession>A0A6P5TI34</accession>
<feature type="region of interest" description="Disordered" evidence="1">
    <location>
        <begin position="42"/>
        <end position="66"/>
    </location>
</feature>
<dbReference type="InterPro" id="IPR006912">
    <property type="entry name" value="Harbinger_derived_prot"/>
</dbReference>
<dbReference type="RefSeq" id="XP_021826741.1">
    <property type="nucleotide sequence ID" value="XM_021971049.1"/>
</dbReference>
<dbReference type="Proteomes" id="UP000515124">
    <property type="component" value="Unplaced"/>
</dbReference>
<protein>
    <submittedName>
        <fullName evidence="3">Uncharacterized protein LOC110767498</fullName>
    </submittedName>
</protein>
<dbReference type="Pfam" id="PF04827">
    <property type="entry name" value="Plant_tran"/>
    <property type="match status" value="1"/>
</dbReference>
<feature type="region of interest" description="Disordered" evidence="1">
    <location>
        <begin position="1"/>
        <end position="30"/>
    </location>
</feature>
<feature type="compositionally biased region" description="Basic and acidic residues" evidence="1">
    <location>
        <begin position="47"/>
        <end position="62"/>
    </location>
</feature>
<dbReference type="PANTHER" id="PTHR47150:SF5">
    <property type="entry name" value="OS07G0546750 PROTEIN"/>
    <property type="match status" value="1"/>
</dbReference>
<organism evidence="2 3">
    <name type="scientific">Prunus avium</name>
    <name type="common">Cherry</name>
    <name type="synonym">Cerasus avium</name>
    <dbReference type="NCBI Taxonomy" id="42229"/>
    <lineage>
        <taxon>Eukaryota</taxon>
        <taxon>Viridiplantae</taxon>
        <taxon>Streptophyta</taxon>
        <taxon>Embryophyta</taxon>
        <taxon>Tracheophyta</taxon>
        <taxon>Spermatophyta</taxon>
        <taxon>Magnoliopsida</taxon>
        <taxon>eudicotyledons</taxon>
        <taxon>Gunneridae</taxon>
        <taxon>Pentapetalae</taxon>
        <taxon>rosids</taxon>
        <taxon>fabids</taxon>
        <taxon>Rosales</taxon>
        <taxon>Rosaceae</taxon>
        <taxon>Amygdaloideae</taxon>
        <taxon>Amygdaleae</taxon>
        <taxon>Prunus</taxon>
    </lineage>
</organism>
<dbReference type="PANTHER" id="PTHR47150">
    <property type="entry name" value="OS12G0169200 PROTEIN"/>
    <property type="match status" value="1"/>
</dbReference>
<evidence type="ECO:0000256" key="1">
    <source>
        <dbReference type="SAM" id="MobiDB-lite"/>
    </source>
</evidence>
<gene>
    <name evidence="3" type="primary">LOC110767498</name>
</gene>
<evidence type="ECO:0000313" key="3">
    <source>
        <dbReference type="RefSeq" id="XP_021826741.1"/>
    </source>
</evidence>
<proteinExistence type="predicted"/>
<sequence length="309" mass="35743">MEDMNEVLESQMRETRERRRRRASGKMVQRELDQQIATAVALLDEENQSRRGSREGHGPNMDRHRHSWGKNVLEDDFIPTSLYSDKNCAGNLGLLPEQKFTAVIRMLEYGSSADQVDEIAQMGKSTALESLVRSCDAVETLYNRDYLRRPTPRVLQRLLQKAEARGFPGMVGSIDCMHWQWKNYPTAWQGDYENRKGQKSIILEAIAGFDTWVWHAFFEVAESQNDLNVLGQSPVFNDVLRGESPNVTYEINNTVYQNGYYLADSIYPRWTTFVKSILHSRSQKQKLFAAHQEGYRKHVERCFGILQAR</sequence>
<dbReference type="KEGG" id="pavi:110767498"/>